<dbReference type="GO" id="GO:0008237">
    <property type="term" value="F:metallopeptidase activity"/>
    <property type="evidence" value="ECO:0007669"/>
    <property type="project" value="UniProtKB-KW"/>
</dbReference>
<dbReference type="GO" id="GO:0005829">
    <property type="term" value="C:cytosol"/>
    <property type="evidence" value="ECO:0007669"/>
    <property type="project" value="TreeGrafter"/>
</dbReference>
<evidence type="ECO:0000313" key="8">
    <source>
        <dbReference type="Proteomes" id="UP000264062"/>
    </source>
</evidence>
<evidence type="ECO:0000256" key="2">
    <source>
        <dbReference type="ARBA" id="ARBA00022670"/>
    </source>
</evidence>
<dbReference type="PANTHER" id="PTHR30624:SF0">
    <property type="entry name" value="METALLOPROTEASE SLR0863"/>
    <property type="match status" value="1"/>
</dbReference>
<organism evidence="7 8">
    <name type="scientific">candidate division WOR-3 bacterium</name>
    <dbReference type="NCBI Taxonomy" id="2052148"/>
    <lineage>
        <taxon>Bacteria</taxon>
        <taxon>Bacteria division WOR-3</taxon>
    </lineage>
</organism>
<evidence type="ECO:0000256" key="4">
    <source>
        <dbReference type="ARBA" id="ARBA00023049"/>
    </source>
</evidence>
<feature type="domain" description="Metalloprotease TldD/E N-terminal" evidence="5">
    <location>
        <begin position="22"/>
        <end position="81"/>
    </location>
</feature>
<comment type="similarity">
    <text evidence="1">Belongs to the peptidase U62 family.</text>
</comment>
<evidence type="ECO:0000256" key="1">
    <source>
        <dbReference type="ARBA" id="ARBA00005836"/>
    </source>
</evidence>
<feature type="domain" description="Metalloprotease TldD/E C-terminal" evidence="6">
    <location>
        <begin position="223"/>
        <end position="455"/>
    </location>
</feature>
<dbReference type="Gene3D" id="3.30.2290.10">
    <property type="entry name" value="PmbA/TldD superfamily"/>
    <property type="match status" value="1"/>
</dbReference>
<dbReference type="InterPro" id="IPR002510">
    <property type="entry name" value="Metalloprtase-TldD/E_N"/>
</dbReference>
<dbReference type="Proteomes" id="UP000264062">
    <property type="component" value="Unassembled WGS sequence"/>
</dbReference>
<reference evidence="7 8" key="1">
    <citation type="journal article" date="2018" name="Nat. Biotechnol.">
        <title>A standardized bacterial taxonomy based on genome phylogeny substantially revises the tree of life.</title>
        <authorList>
            <person name="Parks D.H."/>
            <person name="Chuvochina M."/>
            <person name="Waite D.W."/>
            <person name="Rinke C."/>
            <person name="Skarshewski A."/>
            <person name="Chaumeil P.A."/>
            <person name="Hugenholtz P."/>
        </authorList>
    </citation>
    <scope>NUCLEOTIDE SEQUENCE [LARGE SCALE GENOMIC DNA]</scope>
    <source>
        <strain evidence="7">UBA9956</strain>
    </source>
</reference>
<keyword evidence="2" id="KW-0645">Protease</keyword>
<dbReference type="SUPFAM" id="SSF111283">
    <property type="entry name" value="Putative modulator of DNA gyrase, PmbA/TldD"/>
    <property type="match status" value="1"/>
</dbReference>
<dbReference type="InterPro" id="IPR036059">
    <property type="entry name" value="TldD/PmbA_sf"/>
</dbReference>
<evidence type="ECO:0000259" key="5">
    <source>
        <dbReference type="Pfam" id="PF01523"/>
    </source>
</evidence>
<dbReference type="InterPro" id="IPR035068">
    <property type="entry name" value="TldD/PmbA_N"/>
</dbReference>
<keyword evidence="4" id="KW-0482">Metalloprotease</keyword>
<dbReference type="InterPro" id="IPR045569">
    <property type="entry name" value="Metalloprtase-TldD/E_C"/>
</dbReference>
<dbReference type="AlphaFoldDB" id="A0A350H993"/>
<keyword evidence="3" id="KW-0378">Hydrolase</keyword>
<dbReference type="PANTHER" id="PTHR30624">
    <property type="entry name" value="UNCHARACTERIZED PROTEIN TLDD AND PMBA"/>
    <property type="match status" value="1"/>
</dbReference>
<gene>
    <name evidence="7" type="ORF">DCW38_02890</name>
</gene>
<dbReference type="InterPro" id="IPR051463">
    <property type="entry name" value="Peptidase_U62_metallo"/>
</dbReference>
<proteinExistence type="inferred from homology"/>
<name>A0A350H993_UNCW3</name>
<dbReference type="GO" id="GO:0006508">
    <property type="term" value="P:proteolysis"/>
    <property type="evidence" value="ECO:0007669"/>
    <property type="project" value="UniProtKB-KW"/>
</dbReference>
<evidence type="ECO:0000259" key="6">
    <source>
        <dbReference type="Pfam" id="PF19289"/>
    </source>
</evidence>
<dbReference type="EMBL" id="DMZY01000086">
    <property type="protein sequence ID" value="HAV92109.1"/>
    <property type="molecule type" value="Genomic_DNA"/>
</dbReference>
<accession>A0A350H993</accession>
<evidence type="ECO:0000256" key="3">
    <source>
        <dbReference type="ARBA" id="ARBA00022801"/>
    </source>
</evidence>
<dbReference type="Pfam" id="PF19289">
    <property type="entry name" value="PmbA_TldD_3rd"/>
    <property type="match status" value="1"/>
</dbReference>
<comment type="caution">
    <text evidence="7">The sequence shown here is derived from an EMBL/GenBank/DDBJ whole genome shotgun (WGS) entry which is preliminary data.</text>
</comment>
<dbReference type="Pfam" id="PF01523">
    <property type="entry name" value="PmbA_TldD_1st"/>
    <property type="match status" value="1"/>
</dbReference>
<evidence type="ECO:0000313" key="7">
    <source>
        <dbReference type="EMBL" id="HAV92109.1"/>
    </source>
</evidence>
<sequence length="455" mass="50879">MDKNEIIKTLRELDLNRGAQYADVRIEKTSYASIGISNHETTNAIEEVNVGAFIRVYNNGRWFYKSVSSIENLQRELDSLCSISKTHKGISLPIFDSISPSVSERFLYESKTKAISMAEKYSLLSSYDSLTKANQKIKVTQSNYIEKKSEMFFANSKNVLTNYDYLGYEIRISYRFSDNDKNFNDMYSVYSDDFSKLLSKEKDISDALFESETFLYANSCAPGVFPLILSPSTAGVFAHESFGHKSESDFMIGDENMKKEWALGKRVGSEKLSIIDYGDIPGNSGYTPFDDEGTKSQKTYLIKDGILTGRLHSLSTAFDLNEMPTGNGRAINFEFQPIVRMTNTYIEKGTSTFNSLVSSIDNGYFIKSIKHGSGLSTFTIAPLKAYKIKSGKITEPVKINVITGTIFETLNDIEGLSDELVLKSSLTGGCGKNEQYPLRVSFGGPFVFVKKMNVS</sequence>
<protein>
    <submittedName>
        <fullName evidence="7">TldD/PmbA family protein</fullName>
    </submittedName>
</protein>